<dbReference type="Gene3D" id="1.10.268.10">
    <property type="entry name" value="Topoisomerase, domain 3"/>
    <property type="match status" value="1"/>
</dbReference>
<evidence type="ECO:0000313" key="3">
    <source>
        <dbReference type="Proteomes" id="UP000093918"/>
    </source>
</evidence>
<dbReference type="InterPro" id="IPR013757">
    <property type="entry name" value="Topo_IIA_A_a_sf"/>
</dbReference>
<dbReference type="EMBL" id="LZEM01000016">
    <property type="protein sequence ID" value="OAZ41459.1"/>
    <property type="molecule type" value="Genomic_DNA"/>
</dbReference>
<evidence type="ECO:0008006" key="4">
    <source>
        <dbReference type="Google" id="ProtNLM"/>
    </source>
</evidence>
<proteinExistence type="predicted"/>
<organism evidence="2 3">
    <name type="scientific">Microbacterium arborescens</name>
    <dbReference type="NCBI Taxonomy" id="33883"/>
    <lineage>
        <taxon>Bacteria</taxon>
        <taxon>Bacillati</taxon>
        <taxon>Actinomycetota</taxon>
        <taxon>Actinomycetes</taxon>
        <taxon>Micrococcales</taxon>
        <taxon>Microbacteriaceae</taxon>
        <taxon>Microbacterium</taxon>
    </lineage>
</organism>
<dbReference type="InterPro" id="IPR013760">
    <property type="entry name" value="Topo_IIA-like_dom_sf"/>
</dbReference>
<accession>A0ABX2WJK7</accession>
<evidence type="ECO:0000256" key="1">
    <source>
        <dbReference type="ARBA" id="ARBA00000185"/>
    </source>
</evidence>
<sequence>MAGAAGVLARRVAAMTADRKNLLTRREIVVAYVAVLDRLDEFVQICATTQGGRDQVRAAVQDAFGLTEISSEAVLTMQMHRLSPPERQKVRDELAALDAEIERNGY</sequence>
<dbReference type="SUPFAM" id="SSF56719">
    <property type="entry name" value="Type II DNA topoisomerase"/>
    <property type="match status" value="1"/>
</dbReference>
<reference evidence="3" key="1">
    <citation type="submission" date="2016-06" db="EMBL/GenBank/DDBJ databases">
        <title>Genome sequencing of cellulolytic organisms.</title>
        <authorList>
            <person name="Bohra V."/>
            <person name="Dafale N.A."/>
            <person name="Purohit H.J."/>
        </authorList>
    </citation>
    <scope>NUCLEOTIDE SEQUENCE [LARGE SCALE GENOMIC DNA]</scope>
    <source>
        <strain evidence="3">ND21</strain>
    </source>
</reference>
<keyword evidence="3" id="KW-1185">Reference proteome</keyword>
<comment type="catalytic activity">
    <reaction evidence="1">
        <text>ATP-dependent breakage, passage and rejoining of double-stranded DNA.</text>
        <dbReference type="EC" id="5.6.2.2"/>
    </reaction>
</comment>
<evidence type="ECO:0000313" key="2">
    <source>
        <dbReference type="EMBL" id="OAZ41459.1"/>
    </source>
</evidence>
<gene>
    <name evidence="2" type="ORF">A9Z40_01925</name>
</gene>
<protein>
    <recommendedName>
        <fullName evidence="4">DNA topoisomerase (ATP-hydrolyzing)</fullName>
    </recommendedName>
</protein>
<dbReference type="Proteomes" id="UP000093918">
    <property type="component" value="Unassembled WGS sequence"/>
</dbReference>
<comment type="caution">
    <text evidence="2">The sequence shown here is derived from an EMBL/GenBank/DDBJ whole genome shotgun (WGS) entry which is preliminary data.</text>
</comment>
<name>A0ABX2WJK7_9MICO</name>